<evidence type="ECO:0000256" key="3">
    <source>
        <dbReference type="ARBA" id="ARBA00024025"/>
    </source>
</evidence>
<gene>
    <name evidence="6" type="ORF">L203_104652</name>
</gene>
<evidence type="ECO:0000313" key="6">
    <source>
        <dbReference type="EMBL" id="WVN89429.1"/>
    </source>
</evidence>
<dbReference type="GeneID" id="91088862"/>
<dbReference type="GO" id="GO:0004596">
    <property type="term" value="F:protein-N-terminal amino-acid acetyltransferase activity"/>
    <property type="evidence" value="ECO:0007669"/>
    <property type="project" value="InterPro"/>
</dbReference>
<dbReference type="EMBL" id="CP143788">
    <property type="protein sequence ID" value="WVN89429.1"/>
    <property type="molecule type" value="Genomic_DNA"/>
</dbReference>
<dbReference type="FunFam" id="3.40.630.30:FF:000091">
    <property type="entry name" value="Peptide alpha-N-acetyltransferase"/>
    <property type="match status" value="1"/>
</dbReference>
<evidence type="ECO:0000256" key="4">
    <source>
        <dbReference type="SAM" id="MobiDB-lite"/>
    </source>
</evidence>
<comment type="similarity">
    <text evidence="3">Belongs to the acetyltransferase family. MAK3 subfamily.</text>
</comment>
<keyword evidence="7" id="KW-1185">Reference proteome</keyword>
<dbReference type="PANTHER" id="PTHR45896">
    <property type="entry name" value="N-ALPHA-ACETYLTRANSFERASE 30"/>
    <property type="match status" value="1"/>
</dbReference>
<dbReference type="RefSeq" id="XP_066070129.1">
    <property type="nucleotide sequence ID" value="XM_066214032.1"/>
</dbReference>
<feature type="region of interest" description="Disordered" evidence="4">
    <location>
        <begin position="1"/>
        <end position="63"/>
    </location>
</feature>
<dbReference type="CDD" id="cd04301">
    <property type="entry name" value="NAT_SF"/>
    <property type="match status" value="1"/>
</dbReference>
<dbReference type="PROSITE" id="PS51186">
    <property type="entry name" value="GNAT"/>
    <property type="match status" value="1"/>
</dbReference>
<dbReference type="InterPro" id="IPR044542">
    <property type="entry name" value="NAA30-like"/>
</dbReference>
<dbReference type="PANTHER" id="PTHR45896:SF1">
    <property type="entry name" value="N-ALPHA-ACETYLTRANSFERASE 30"/>
    <property type="match status" value="1"/>
</dbReference>
<keyword evidence="2" id="KW-0012">Acyltransferase</keyword>
<protein>
    <recommendedName>
        <fullName evidence="5">N-acetyltransferase domain-containing protein</fullName>
    </recommendedName>
</protein>
<evidence type="ECO:0000313" key="7">
    <source>
        <dbReference type="Proteomes" id="UP000094043"/>
    </source>
</evidence>
<dbReference type="Gene3D" id="3.40.630.30">
    <property type="match status" value="1"/>
</dbReference>
<evidence type="ECO:0000259" key="5">
    <source>
        <dbReference type="PROSITE" id="PS51186"/>
    </source>
</evidence>
<dbReference type="Proteomes" id="UP000094043">
    <property type="component" value="Chromosome 5"/>
</dbReference>
<reference evidence="6" key="3">
    <citation type="submission" date="2024-01" db="EMBL/GenBank/DDBJ databases">
        <authorList>
            <person name="Coelho M.A."/>
            <person name="David-Palma M."/>
            <person name="Shea T."/>
            <person name="Sun S."/>
            <person name="Cuomo C.A."/>
            <person name="Heitman J."/>
        </authorList>
    </citation>
    <scope>NUCLEOTIDE SEQUENCE</scope>
    <source>
        <strain evidence="6">CBS 7841</strain>
    </source>
</reference>
<feature type="compositionally biased region" description="Low complexity" evidence="4">
    <location>
        <begin position="10"/>
        <end position="29"/>
    </location>
</feature>
<dbReference type="InterPro" id="IPR000182">
    <property type="entry name" value="GNAT_dom"/>
</dbReference>
<dbReference type="Pfam" id="PF00583">
    <property type="entry name" value="Acetyltransf_1"/>
    <property type="match status" value="1"/>
</dbReference>
<sequence>MLSLVHSQDDISQSSSFQQSQQPFVSNQPPLLPLHPSAAESSTLPPVPPPLPSRKGKGKEKEMLSFVDGHGERLWYRTFGSEEDDLDWIMKLVEEELSEPYNVYTYRYFLNDFPHLTWLVYPTSSTTQPIALIICKTDPRRDRRGMWGERGYIAMLSVERGWRRRGIARRLVEISVEEMKRGGAKEVMLETEYDNLSSLALYDKLGFLREKRLYRFYSNGKDAFRLILPLEDSDEEEEEESKRRLGGDWSRLESIEESDGDDCDQYFI</sequence>
<keyword evidence="1" id="KW-0808">Transferase</keyword>
<dbReference type="InterPro" id="IPR016181">
    <property type="entry name" value="Acyl_CoA_acyltransferase"/>
</dbReference>
<organism evidence="6 7">
    <name type="scientific">Cryptococcus depauperatus CBS 7841</name>
    <dbReference type="NCBI Taxonomy" id="1295531"/>
    <lineage>
        <taxon>Eukaryota</taxon>
        <taxon>Fungi</taxon>
        <taxon>Dikarya</taxon>
        <taxon>Basidiomycota</taxon>
        <taxon>Agaricomycotina</taxon>
        <taxon>Tremellomycetes</taxon>
        <taxon>Tremellales</taxon>
        <taxon>Cryptococcaceae</taxon>
        <taxon>Cryptococcus</taxon>
    </lineage>
</organism>
<dbReference type="GO" id="GO:0031417">
    <property type="term" value="C:NatC complex"/>
    <property type="evidence" value="ECO:0007669"/>
    <property type="project" value="TreeGrafter"/>
</dbReference>
<dbReference type="KEGG" id="cdep:91088862"/>
<accession>A0AAJ8JVZ7</accession>
<proteinExistence type="inferred from homology"/>
<reference evidence="6" key="2">
    <citation type="journal article" date="2022" name="Elife">
        <title>Obligate sexual reproduction of a homothallic fungus closely related to the Cryptococcus pathogenic species complex.</title>
        <authorList>
            <person name="Passer A.R."/>
            <person name="Clancey S.A."/>
            <person name="Shea T."/>
            <person name="David-Palma M."/>
            <person name="Averette A.F."/>
            <person name="Boekhout T."/>
            <person name="Porcel B.M."/>
            <person name="Nowrousian M."/>
            <person name="Cuomo C.A."/>
            <person name="Sun S."/>
            <person name="Heitman J."/>
            <person name="Coelho M.A."/>
        </authorList>
    </citation>
    <scope>NUCLEOTIDE SEQUENCE</scope>
    <source>
        <strain evidence="6">CBS 7841</strain>
    </source>
</reference>
<feature type="domain" description="N-acetyltransferase" evidence="5">
    <location>
        <begin position="76"/>
        <end position="231"/>
    </location>
</feature>
<evidence type="ECO:0000256" key="2">
    <source>
        <dbReference type="ARBA" id="ARBA00023315"/>
    </source>
</evidence>
<dbReference type="AlphaFoldDB" id="A0AAJ8JVZ7"/>
<dbReference type="SUPFAM" id="SSF55729">
    <property type="entry name" value="Acyl-CoA N-acyltransferases (Nat)"/>
    <property type="match status" value="1"/>
</dbReference>
<evidence type="ECO:0000256" key="1">
    <source>
        <dbReference type="ARBA" id="ARBA00022679"/>
    </source>
</evidence>
<reference evidence="6" key="1">
    <citation type="submission" date="2016-06" db="EMBL/GenBank/DDBJ databases">
        <authorList>
            <person name="Cuomo C."/>
            <person name="Litvintseva A."/>
            <person name="Heitman J."/>
            <person name="Chen Y."/>
            <person name="Sun S."/>
            <person name="Springer D."/>
            <person name="Dromer F."/>
            <person name="Young S."/>
            <person name="Zeng Q."/>
            <person name="Chapman S."/>
            <person name="Gujja S."/>
            <person name="Saif S."/>
            <person name="Birren B."/>
        </authorList>
    </citation>
    <scope>NUCLEOTIDE SEQUENCE</scope>
    <source>
        <strain evidence="6">CBS 7841</strain>
    </source>
</reference>
<name>A0AAJ8JVZ7_9TREE</name>